<dbReference type="RefSeq" id="WP_187791853.1">
    <property type="nucleotide sequence ID" value="NZ_JACOQL010000001.1"/>
</dbReference>
<organism evidence="1 2">
    <name type="scientific">Paracoccus amoyensis</name>
    <dbReference type="NCBI Taxonomy" id="2760093"/>
    <lineage>
        <taxon>Bacteria</taxon>
        <taxon>Pseudomonadati</taxon>
        <taxon>Pseudomonadota</taxon>
        <taxon>Alphaproteobacteria</taxon>
        <taxon>Rhodobacterales</taxon>
        <taxon>Paracoccaceae</taxon>
        <taxon>Paracoccus</taxon>
    </lineage>
</organism>
<proteinExistence type="predicted"/>
<gene>
    <name evidence="1" type="ORF">H4P12_01700</name>
</gene>
<comment type="caution">
    <text evidence="1">The sequence shown here is derived from an EMBL/GenBank/DDBJ whole genome shotgun (WGS) entry which is preliminary data.</text>
</comment>
<dbReference type="AlphaFoldDB" id="A0A926G8W6"/>
<protein>
    <submittedName>
        <fullName evidence="1">Uncharacterized protein</fullName>
    </submittedName>
</protein>
<reference evidence="1" key="1">
    <citation type="submission" date="2020-08" db="EMBL/GenBank/DDBJ databases">
        <title>Paracoccus amoyensis sp. nov., isolated from the surface seawater at coast of Xiamen, Fujian.</title>
        <authorList>
            <person name="Lyu L."/>
        </authorList>
    </citation>
    <scope>NUCLEOTIDE SEQUENCE</scope>
    <source>
        <strain evidence="1">11-3</strain>
    </source>
</reference>
<name>A0A926G8W6_9RHOB</name>
<keyword evidence="2" id="KW-1185">Reference proteome</keyword>
<accession>A0A926G8W6</accession>
<evidence type="ECO:0000313" key="2">
    <source>
        <dbReference type="Proteomes" id="UP000608594"/>
    </source>
</evidence>
<dbReference type="EMBL" id="JACOQL010000001">
    <property type="protein sequence ID" value="MBC9245451.1"/>
    <property type="molecule type" value="Genomic_DNA"/>
</dbReference>
<sequence>MLGRFLVVFFVIVAPLKAQPEDLRHYVLTFENSPILQAELSGQKSIRLAIQFSLIPSMPPYELIEKATLTDDTWKATISLTHQDSPERWASIREICIDISKNEIPNSGFLFNTRCRPLFEISANNIQQPTLIDQRTLLNTEQYYAEQEQSLLELIEASSPQQFREKQIEEKIRNFFEGIPENLIGDDQIKLYARMIRFANSNQLQLNWTDYYSLRDENNNGPIKKISNAIRSNPDLASPLLGEYLLVDFDKQATISNASWALDLLDSISYLTIQSLHAKKANAEATDASDLLELAEHCENYRIKSTTIDLTKFKYRCLTNIKEVIQTFYNNADQEIPGQMLEDISKSLESAFRLTDQQNTTDGETKACALVKKWRLNNRQLTEMCNEPP</sequence>
<evidence type="ECO:0000313" key="1">
    <source>
        <dbReference type="EMBL" id="MBC9245451.1"/>
    </source>
</evidence>
<dbReference type="Proteomes" id="UP000608594">
    <property type="component" value="Unassembled WGS sequence"/>
</dbReference>